<dbReference type="EC" id="3.4.21.84" evidence="13"/>
<dbReference type="EMBL" id="CAJPIZ010004907">
    <property type="protein sequence ID" value="CAG2108062.1"/>
    <property type="molecule type" value="Genomic_DNA"/>
</dbReference>
<keyword evidence="2" id="KW-0768">Sushi</keyword>
<dbReference type="PROSITE" id="PS00134">
    <property type="entry name" value="TRYPSIN_HIS"/>
    <property type="match status" value="1"/>
</dbReference>
<dbReference type="EMBL" id="OC859482">
    <property type="protein sequence ID" value="CAD7627632.1"/>
    <property type="molecule type" value="Genomic_DNA"/>
</dbReference>
<name>A0A7R9KRK1_9ACAR</name>
<dbReference type="InterPro" id="IPR043504">
    <property type="entry name" value="Peptidase_S1_PA_chymotrypsin"/>
</dbReference>
<evidence type="ECO:0000256" key="6">
    <source>
        <dbReference type="ARBA" id="ARBA00022801"/>
    </source>
</evidence>
<dbReference type="AlphaFoldDB" id="A0A7R9KRK1"/>
<dbReference type="PROSITE" id="PS00135">
    <property type="entry name" value="TRYPSIN_SER"/>
    <property type="match status" value="1"/>
</dbReference>
<evidence type="ECO:0000313" key="17">
    <source>
        <dbReference type="Proteomes" id="UP000759131"/>
    </source>
</evidence>
<dbReference type="PANTHER" id="PTHR24256">
    <property type="entry name" value="TRYPTASE-RELATED"/>
    <property type="match status" value="1"/>
</dbReference>
<keyword evidence="3 14" id="KW-0645">Protease</keyword>
<dbReference type="InterPro" id="IPR018114">
    <property type="entry name" value="TRYPSIN_HIS"/>
</dbReference>
<keyword evidence="9" id="KW-0130">Cell adhesion</keyword>
<dbReference type="GO" id="GO:0006508">
    <property type="term" value="P:proteolysis"/>
    <property type="evidence" value="ECO:0007669"/>
    <property type="project" value="UniProtKB-KW"/>
</dbReference>
<reference evidence="16" key="1">
    <citation type="submission" date="2020-11" db="EMBL/GenBank/DDBJ databases">
        <authorList>
            <person name="Tran Van P."/>
        </authorList>
    </citation>
    <scope>NUCLEOTIDE SEQUENCE</scope>
</reference>
<dbReference type="GO" id="GO:0007155">
    <property type="term" value="P:cell adhesion"/>
    <property type="evidence" value="ECO:0007669"/>
    <property type="project" value="UniProtKB-KW"/>
</dbReference>
<dbReference type="GO" id="GO:0042381">
    <property type="term" value="P:hemolymph coagulation"/>
    <property type="evidence" value="ECO:0007669"/>
    <property type="project" value="UniProtKB-KW"/>
</dbReference>
<dbReference type="GO" id="GO:0004252">
    <property type="term" value="F:serine-type endopeptidase activity"/>
    <property type="evidence" value="ECO:0007669"/>
    <property type="project" value="InterPro"/>
</dbReference>
<keyword evidence="4" id="KW-0732">Signal</keyword>
<keyword evidence="8 14" id="KW-0720">Serine protease</keyword>
<evidence type="ECO:0000313" key="16">
    <source>
        <dbReference type="EMBL" id="CAD7627632.1"/>
    </source>
</evidence>
<evidence type="ECO:0000256" key="4">
    <source>
        <dbReference type="ARBA" id="ARBA00022729"/>
    </source>
</evidence>
<keyword evidence="17" id="KW-1185">Reference proteome</keyword>
<evidence type="ECO:0000256" key="9">
    <source>
        <dbReference type="ARBA" id="ARBA00022889"/>
    </source>
</evidence>
<proteinExistence type="inferred from homology"/>
<sequence>MIITNFCALYLEISYHKSARNIMLYNQTLSIVLTVGLLYLSGEAAGVWRQRCGKSQTGTRIVGGEEAVNGKWPWMVRLRLCTSESSCSRCGGSLISDQWILTAAHCFTGDKITQISARLGDYDFDDEQWKELIVPAMQPRIHEGYSTKTHLNDIALLKLYKPLDLTGLGIEPICLPPAKLKIPLGFECYATGWGYTIGDRASLSDKLQQVKLPIDNTDFCHKQFRDFDNDTQLCVGTKTEGKDTCKGDSGGPLNCQLNNGAWVAEGIVSFGNDTCGNEPSVFTRVSSYIPWIEYNTGLKF</sequence>
<evidence type="ECO:0000256" key="3">
    <source>
        <dbReference type="ARBA" id="ARBA00022670"/>
    </source>
</evidence>
<dbReference type="SMART" id="SM00020">
    <property type="entry name" value="Tryp_SPc"/>
    <property type="match status" value="1"/>
</dbReference>
<evidence type="ECO:0000256" key="12">
    <source>
        <dbReference type="ARBA" id="ARBA00052079"/>
    </source>
</evidence>
<dbReference type="InterPro" id="IPR001254">
    <property type="entry name" value="Trypsin_dom"/>
</dbReference>
<organism evidence="16">
    <name type="scientific">Medioppia subpectinata</name>
    <dbReference type="NCBI Taxonomy" id="1979941"/>
    <lineage>
        <taxon>Eukaryota</taxon>
        <taxon>Metazoa</taxon>
        <taxon>Ecdysozoa</taxon>
        <taxon>Arthropoda</taxon>
        <taxon>Chelicerata</taxon>
        <taxon>Arachnida</taxon>
        <taxon>Acari</taxon>
        <taxon>Acariformes</taxon>
        <taxon>Sarcoptiformes</taxon>
        <taxon>Oribatida</taxon>
        <taxon>Brachypylina</taxon>
        <taxon>Oppioidea</taxon>
        <taxon>Oppiidae</taxon>
        <taxon>Medioppia</taxon>
    </lineage>
</organism>
<dbReference type="InterPro" id="IPR009003">
    <property type="entry name" value="Peptidase_S1_PA"/>
</dbReference>
<dbReference type="PRINTS" id="PR00722">
    <property type="entry name" value="CHYMOTRYPSIN"/>
</dbReference>
<dbReference type="FunFam" id="2.40.10.10:FF:000120">
    <property type="entry name" value="Putative serine protease"/>
    <property type="match status" value="1"/>
</dbReference>
<dbReference type="PROSITE" id="PS50240">
    <property type="entry name" value="TRYPSIN_DOM"/>
    <property type="match status" value="1"/>
</dbReference>
<evidence type="ECO:0000256" key="11">
    <source>
        <dbReference type="ARBA" id="ARBA00024195"/>
    </source>
</evidence>
<protein>
    <recommendedName>
        <fullName evidence="13">limulus clotting factor C</fullName>
        <ecNumber evidence="13">3.4.21.84</ecNumber>
    </recommendedName>
</protein>
<dbReference type="Proteomes" id="UP000759131">
    <property type="component" value="Unassembled WGS sequence"/>
</dbReference>
<evidence type="ECO:0000256" key="13">
    <source>
        <dbReference type="ARBA" id="ARBA00066707"/>
    </source>
</evidence>
<keyword evidence="10" id="KW-1015">Disulfide bond</keyword>
<evidence type="ECO:0000256" key="5">
    <source>
        <dbReference type="ARBA" id="ARBA00022734"/>
    </source>
</evidence>
<comment type="similarity">
    <text evidence="11">Belongs to the peptidase S1 family. CLIP subfamily.</text>
</comment>
<evidence type="ECO:0000259" key="15">
    <source>
        <dbReference type="PROSITE" id="PS50240"/>
    </source>
</evidence>
<dbReference type="InterPro" id="IPR001314">
    <property type="entry name" value="Peptidase_S1A"/>
</dbReference>
<evidence type="ECO:0000256" key="8">
    <source>
        <dbReference type="ARBA" id="ARBA00022825"/>
    </source>
</evidence>
<comment type="catalytic activity">
    <reaction evidence="12">
        <text>Selective cleavage of 103-Arg-|-Ser-104 and 124-Ile-|-Ile-125 bonds in Limulus clotting factor B to form activated factor B. Cleavage of -Pro-Arg-|-Xaa- bonds in synthetic substrates.</text>
        <dbReference type="EC" id="3.4.21.84"/>
    </reaction>
</comment>
<evidence type="ECO:0000256" key="1">
    <source>
        <dbReference type="ARBA" id="ARBA00022536"/>
    </source>
</evidence>
<dbReference type="Pfam" id="PF00089">
    <property type="entry name" value="Trypsin"/>
    <property type="match status" value="1"/>
</dbReference>
<evidence type="ECO:0000256" key="2">
    <source>
        <dbReference type="ARBA" id="ARBA00022659"/>
    </source>
</evidence>
<accession>A0A7R9KRK1</accession>
<feature type="domain" description="Peptidase S1" evidence="15">
    <location>
        <begin position="61"/>
        <end position="297"/>
    </location>
</feature>
<keyword evidence="6 14" id="KW-0378">Hydrolase</keyword>
<dbReference type="InterPro" id="IPR033116">
    <property type="entry name" value="TRYPSIN_SER"/>
</dbReference>
<evidence type="ECO:0000256" key="14">
    <source>
        <dbReference type="RuleBase" id="RU363034"/>
    </source>
</evidence>
<evidence type="ECO:0000256" key="10">
    <source>
        <dbReference type="ARBA" id="ARBA00023157"/>
    </source>
</evidence>
<dbReference type="OrthoDB" id="6515277at2759"/>
<dbReference type="SUPFAM" id="SSF50494">
    <property type="entry name" value="Trypsin-like serine proteases"/>
    <property type="match status" value="1"/>
</dbReference>
<dbReference type="CDD" id="cd00190">
    <property type="entry name" value="Tryp_SPc"/>
    <property type="match status" value="1"/>
</dbReference>
<keyword evidence="5" id="KW-0430">Lectin</keyword>
<dbReference type="Gene3D" id="2.40.10.10">
    <property type="entry name" value="Trypsin-like serine proteases"/>
    <property type="match status" value="1"/>
</dbReference>
<dbReference type="GO" id="GO:0030246">
    <property type="term" value="F:carbohydrate binding"/>
    <property type="evidence" value="ECO:0007669"/>
    <property type="project" value="UniProtKB-KW"/>
</dbReference>
<gene>
    <name evidence="16" type="ORF">OSB1V03_LOCUS8057</name>
</gene>
<dbReference type="InterPro" id="IPR051487">
    <property type="entry name" value="Ser/Thr_Proteases_Immune/Dev"/>
</dbReference>
<keyword evidence="7" id="KW-0353">Hemolymph clotting</keyword>
<keyword evidence="1" id="KW-0245">EGF-like domain</keyword>
<evidence type="ECO:0000256" key="7">
    <source>
        <dbReference type="ARBA" id="ARBA00022820"/>
    </source>
</evidence>